<dbReference type="InterPro" id="IPR002509">
    <property type="entry name" value="NODB_dom"/>
</dbReference>
<dbReference type="Proteomes" id="UP000537131">
    <property type="component" value="Unassembled WGS sequence"/>
</dbReference>
<dbReference type="PANTHER" id="PTHR10587">
    <property type="entry name" value="GLYCOSYL TRANSFERASE-RELATED"/>
    <property type="match status" value="1"/>
</dbReference>
<evidence type="ECO:0000313" key="3">
    <source>
        <dbReference type="Proteomes" id="UP000537131"/>
    </source>
</evidence>
<evidence type="ECO:0000259" key="1">
    <source>
        <dbReference type="PROSITE" id="PS51677"/>
    </source>
</evidence>
<dbReference type="PROSITE" id="PS51677">
    <property type="entry name" value="NODB"/>
    <property type="match status" value="1"/>
</dbReference>
<dbReference type="PROSITE" id="PS51257">
    <property type="entry name" value="PROKAR_LIPOPROTEIN"/>
    <property type="match status" value="1"/>
</dbReference>
<proteinExistence type="predicted"/>
<dbReference type="RefSeq" id="WP_169299340.1">
    <property type="nucleotide sequence ID" value="NZ_JABBNI010000047.1"/>
</dbReference>
<dbReference type="InterPro" id="IPR011330">
    <property type="entry name" value="Glyco_hydro/deAcase_b/a-brl"/>
</dbReference>
<feature type="domain" description="NodB homology" evidence="1">
    <location>
        <begin position="44"/>
        <end position="231"/>
    </location>
</feature>
<evidence type="ECO:0000313" key="2">
    <source>
        <dbReference type="EMBL" id="NMM64760.1"/>
    </source>
</evidence>
<dbReference type="PANTHER" id="PTHR10587:SF125">
    <property type="entry name" value="POLYSACCHARIDE DEACETYLASE YHEN-RELATED"/>
    <property type="match status" value="1"/>
</dbReference>
<dbReference type="Pfam" id="PF01522">
    <property type="entry name" value="Polysacc_deac_1"/>
    <property type="match status" value="1"/>
</dbReference>
<accession>A0A7Y0EJT4</accession>
<dbReference type="Gene3D" id="3.20.20.370">
    <property type="entry name" value="Glycoside hydrolase/deacetylase"/>
    <property type="match status" value="1"/>
</dbReference>
<dbReference type="GO" id="GO:0005975">
    <property type="term" value="P:carbohydrate metabolic process"/>
    <property type="evidence" value="ECO:0007669"/>
    <property type="project" value="InterPro"/>
</dbReference>
<dbReference type="GO" id="GO:0016810">
    <property type="term" value="F:hydrolase activity, acting on carbon-nitrogen (but not peptide) bonds"/>
    <property type="evidence" value="ECO:0007669"/>
    <property type="project" value="InterPro"/>
</dbReference>
<dbReference type="EMBL" id="JABBNI010000047">
    <property type="protein sequence ID" value="NMM64760.1"/>
    <property type="molecule type" value="Genomic_DNA"/>
</dbReference>
<name>A0A7Y0EJT4_9CLOT</name>
<organism evidence="2 3">
    <name type="scientific">Clostridium muellerianum</name>
    <dbReference type="NCBI Taxonomy" id="2716538"/>
    <lineage>
        <taxon>Bacteria</taxon>
        <taxon>Bacillati</taxon>
        <taxon>Bacillota</taxon>
        <taxon>Clostridia</taxon>
        <taxon>Eubacteriales</taxon>
        <taxon>Clostridiaceae</taxon>
        <taxon>Clostridium</taxon>
    </lineage>
</organism>
<sequence>MKTNNKMSLFLISFLLIVSILFSCIMQANSYTSVKASSNSDVEKIIYLTFDDGPSTNVTNKILDTLKQENVKATFFVVGYKIPGREDVLKRIYNEGHSIGLHTYTHVYKKVYASDADFINEMDKTCGEIKNVIGIEPKIIRFPSGSKSHLSKNLLENLHANNYKIYDWNLCLSDGIDYNTKSNKLYKEATRKCINPNKIFLLMHCDAKNKNTCESLESIIKYYKNLDYHFKTITSDTPEYYFRIKK</sequence>
<gene>
    <name evidence="2" type="ORF">HBE96_19320</name>
</gene>
<reference evidence="2 3" key="1">
    <citation type="submission" date="2020-04" db="EMBL/GenBank/DDBJ databases">
        <authorList>
            <person name="Doyle D.A."/>
        </authorList>
    </citation>
    <scope>NUCLEOTIDE SEQUENCE [LARGE SCALE GENOMIC DNA]</scope>
    <source>
        <strain evidence="2 3">P21</strain>
    </source>
</reference>
<dbReference type="InterPro" id="IPR050248">
    <property type="entry name" value="Polysacc_deacetylase_ArnD"/>
</dbReference>
<dbReference type="AlphaFoldDB" id="A0A7Y0EJT4"/>
<reference evidence="2 3" key="2">
    <citation type="submission" date="2020-06" db="EMBL/GenBank/DDBJ databases">
        <title>Complete Genome Sequence of Clostridium muelleri sp. nov. P21T, an Acid-Alcohol Producing Acetogen Isolated from Old Hay.</title>
        <authorList>
            <person name="Duncan K.E."/>
            <person name="Tanner R.S."/>
        </authorList>
    </citation>
    <scope>NUCLEOTIDE SEQUENCE [LARGE SCALE GENOMIC DNA]</scope>
    <source>
        <strain evidence="2 3">P21</strain>
    </source>
</reference>
<dbReference type="CDD" id="cd10944">
    <property type="entry name" value="CE4_SmPgdA_like"/>
    <property type="match status" value="1"/>
</dbReference>
<comment type="caution">
    <text evidence="2">The sequence shown here is derived from an EMBL/GenBank/DDBJ whole genome shotgun (WGS) entry which is preliminary data.</text>
</comment>
<dbReference type="SUPFAM" id="SSF88713">
    <property type="entry name" value="Glycoside hydrolase/deacetylase"/>
    <property type="match status" value="1"/>
</dbReference>
<protein>
    <submittedName>
        <fullName evidence="2">Polysaccharide deacetylase</fullName>
    </submittedName>
</protein>
<keyword evidence="3" id="KW-1185">Reference proteome</keyword>